<gene>
    <name evidence="1" type="ORF">ANE_LOCUS18148</name>
</gene>
<dbReference type="EMBL" id="CABITT030000006">
    <property type="protein sequence ID" value="VVB07704.1"/>
    <property type="molecule type" value="Genomic_DNA"/>
</dbReference>
<evidence type="ECO:0000313" key="1">
    <source>
        <dbReference type="EMBL" id="VVB07704.1"/>
    </source>
</evidence>
<reference evidence="1" key="1">
    <citation type="submission" date="2019-07" db="EMBL/GenBank/DDBJ databases">
        <authorList>
            <person name="Dittberner H."/>
        </authorList>
    </citation>
    <scope>NUCLEOTIDE SEQUENCE [LARGE SCALE GENOMIC DNA]</scope>
</reference>
<organism evidence="1 2">
    <name type="scientific">Arabis nemorensis</name>
    <dbReference type="NCBI Taxonomy" id="586526"/>
    <lineage>
        <taxon>Eukaryota</taxon>
        <taxon>Viridiplantae</taxon>
        <taxon>Streptophyta</taxon>
        <taxon>Embryophyta</taxon>
        <taxon>Tracheophyta</taxon>
        <taxon>Spermatophyta</taxon>
        <taxon>Magnoliopsida</taxon>
        <taxon>eudicotyledons</taxon>
        <taxon>Gunneridae</taxon>
        <taxon>Pentapetalae</taxon>
        <taxon>rosids</taxon>
        <taxon>malvids</taxon>
        <taxon>Brassicales</taxon>
        <taxon>Brassicaceae</taxon>
        <taxon>Arabideae</taxon>
        <taxon>Arabis</taxon>
    </lineage>
</organism>
<evidence type="ECO:0000313" key="2">
    <source>
        <dbReference type="Proteomes" id="UP000489600"/>
    </source>
</evidence>
<dbReference type="OrthoDB" id="184876at2759"/>
<proteinExistence type="predicted"/>
<comment type="caution">
    <text evidence="1">The sequence shown here is derived from an EMBL/GenBank/DDBJ whole genome shotgun (WGS) entry which is preliminary data.</text>
</comment>
<name>A0A565C225_9BRAS</name>
<protein>
    <submittedName>
        <fullName evidence="1">Uncharacterized protein</fullName>
    </submittedName>
</protein>
<keyword evidence="2" id="KW-1185">Reference proteome</keyword>
<dbReference type="AlphaFoldDB" id="A0A565C225"/>
<sequence>MVTILHVDRHVDVLVKKSSGGVLLPKSAVKFKRYLMGKVLSLGSEVGEVKPGKKAAPREKNRQSVSMFHPIKFVKDYVPDPLKAQVLCWLAGRGLSQEFMLQQHHT</sequence>
<dbReference type="Proteomes" id="UP000489600">
    <property type="component" value="Unassembled WGS sequence"/>
</dbReference>
<accession>A0A565C225</accession>